<reference evidence="3" key="1">
    <citation type="journal article" date="2017" name="Front. Plant Sci.">
        <title>Climate Clever Clovers: New Paradigm to Reduce the Environmental Footprint of Ruminants by Breeding Low Methanogenic Forages Utilizing Haplotype Variation.</title>
        <authorList>
            <person name="Kaur P."/>
            <person name="Appels R."/>
            <person name="Bayer P.E."/>
            <person name="Keeble-Gagnere G."/>
            <person name="Wang J."/>
            <person name="Hirakawa H."/>
            <person name="Shirasawa K."/>
            <person name="Vercoe P."/>
            <person name="Stefanova K."/>
            <person name="Durmic Z."/>
            <person name="Nichols P."/>
            <person name="Revell C."/>
            <person name="Isobe S.N."/>
            <person name="Edwards D."/>
            <person name="Erskine W."/>
        </authorList>
    </citation>
    <scope>NUCLEOTIDE SEQUENCE [LARGE SCALE GENOMIC DNA]</scope>
    <source>
        <strain evidence="3">cv. Daliak</strain>
    </source>
</reference>
<dbReference type="EMBL" id="DF973681">
    <property type="protein sequence ID" value="GAU37596.1"/>
    <property type="molecule type" value="Genomic_DNA"/>
</dbReference>
<sequence>MESTKQVVLGVIAGVVVVAHFTMMNYIKRKFANLEKAIKDRLLELVAGDDEALRDAL</sequence>
<proteinExistence type="predicted"/>
<evidence type="ECO:0000313" key="3">
    <source>
        <dbReference type="Proteomes" id="UP000242715"/>
    </source>
</evidence>
<evidence type="ECO:0000313" key="2">
    <source>
        <dbReference type="EMBL" id="GAU37596.1"/>
    </source>
</evidence>
<protein>
    <submittedName>
        <fullName evidence="2">Uncharacterized protein</fullName>
    </submittedName>
</protein>
<keyword evidence="1" id="KW-0812">Transmembrane</keyword>
<name>A0A2Z6N0R6_TRISU</name>
<accession>A0A2Z6N0R6</accession>
<keyword evidence="3" id="KW-1185">Reference proteome</keyword>
<keyword evidence="1" id="KW-0472">Membrane</keyword>
<dbReference type="AlphaFoldDB" id="A0A2Z6N0R6"/>
<evidence type="ECO:0000256" key="1">
    <source>
        <dbReference type="SAM" id="Phobius"/>
    </source>
</evidence>
<gene>
    <name evidence="2" type="ORF">TSUD_365170</name>
</gene>
<organism evidence="2 3">
    <name type="scientific">Trifolium subterraneum</name>
    <name type="common">Subterranean clover</name>
    <dbReference type="NCBI Taxonomy" id="3900"/>
    <lineage>
        <taxon>Eukaryota</taxon>
        <taxon>Viridiplantae</taxon>
        <taxon>Streptophyta</taxon>
        <taxon>Embryophyta</taxon>
        <taxon>Tracheophyta</taxon>
        <taxon>Spermatophyta</taxon>
        <taxon>Magnoliopsida</taxon>
        <taxon>eudicotyledons</taxon>
        <taxon>Gunneridae</taxon>
        <taxon>Pentapetalae</taxon>
        <taxon>rosids</taxon>
        <taxon>fabids</taxon>
        <taxon>Fabales</taxon>
        <taxon>Fabaceae</taxon>
        <taxon>Papilionoideae</taxon>
        <taxon>50 kb inversion clade</taxon>
        <taxon>NPAAA clade</taxon>
        <taxon>Hologalegina</taxon>
        <taxon>IRL clade</taxon>
        <taxon>Trifolieae</taxon>
        <taxon>Trifolium</taxon>
    </lineage>
</organism>
<keyword evidence="1" id="KW-1133">Transmembrane helix</keyword>
<feature type="transmembrane region" description="Helical" evidence="1">
    <location>
        <begin position="6"/>
        <end position="27"/>
    </location>
</feature>
<dbReference type="Proteomes" id="UP000242715">
    <property type="component" value="Unassembled WGS sequence"/>
</dbReference>